<feature type="transmembrane region" description="Helical" evidence="6">
    <location>
        <begin position="145"/>
        <end position="164"/>
    </location>
</feature>
<protein>
    <submittedName>
        <fullName evidence="7">Uncharacterized protein</fullName>
    </submittedName>
</protein>
<evidence type="ECO:0000256" key="3">
    <source>
        <dbReference type="ARBA" id="ARBA00022692"/>
    </source>
</evidence>
<dbReference type="AlphaFoldDB" id="A0A061RPU2"/>
<organism evidence="7">
    <name type="scientific">Tetraselmis sp. GSL018</name>
    <dbReference type="NCBI Taxonomy" id="582737"/>
    <lineage>
        <taxon>Eukaryota</taxon>
        <taxon>Viridiplantae</taxon>
        <taxon>Chlorophyta</taxon>
        <taxon>core chlorophytes</taxon>
        <taxon>Chlorodendrophyceae</taxon>
        <taxon>Chlorodendrales</taxon>
        <taxon>Chlorodendraceae</taxon>
        <taxon>Tetraselmis</taxon>
    </lineage>
</organism>
<keyword evidence="5 6" id="KW-0472">Membrane</keyword>
<evidence type="ECO:0000256" key="1">
    <source>
        <dbReference type="ARBA" id="ARBA00004141"/>
    </source>
</evidence>
<reference evidence="7" key="1">
    <citation type="submission" date="2014-05" db="EMBL/GenBank/DDBJ databases">
        <title>The transcriptome of the halophilic microalga Tetraselmis sp. GSL018 isolated from the Great Salt Lake, Utah.</title>
        <authorList>
            <person name="Jinkerson R.E."/>
            <person name="D'Adamo S."/>
            <person name="Posewitz M.C."/>
        </authorList>
    </citation>
    <scope>NUCLEOTIDE SEQUENCE</scope>
    <source>
        <strain evidence="7">GSL018</strain>
    </source>
</reference>
<dbReference type="Pfam" id="PF07851">
    <property type="entry name" value="TMEM120A-B"/>
    <property type="match status" value="1"/>
</dbReference>
<proteinExistence type="inferred from homology"/>
<comment type="similarity">
    <text evidence="2">Belongs to the TMEM120 family.</text>
</comment>
<dbReference type="GO" id="GO:0016020">
    <property type="term" value="C:membrane"/>
    <property type="evidence" value="ECO:0007669"/>
    <property type="project" value="UniProtKB-SubCell"/>
</dbReference>
<evidence type="ECO:0000256" key="4">
    <source>
        <dbReference type="ARBA" id="ARBA00022989"/>
    </source>
</evidence>
<evidence type="ECO:0000313" key="7">
    <source>
        <dbReference type="EMBL" id="JAC72675.1"/>
    </source>
</evidence>
<feature type="transmembrane region" description="Helical" evidence="6">
    <location>
        <begin position="296"/>
        <end position="318"/>
    </location>
</feature>
<evidence type="ECO:0000256" key="2">
    <source>
        <dbReference type="ARBA" id="ARBA00009700"/>
    </source>
</evidence>
<evidence type="ECO:0000256" key="6">
    <source>
        <dbReference type="SAM" id="Phobius"/>
    </source>
</evidence>
<keyword evidence="3 6" id="KW-0812">Transmembrane</keyword>
<sequence>HGMDVKSSSSGRTSIDLTEKATQLLSRCRALSDRTAHHLKRSAAETDDIGMEAKRLSVSIRELKESVKAEPPHSDGRGDEAMDLLDKAERILRGEGAGGDMRKLMPGKRSPALLRLMLGNSTQPVAMRREESLKMKAEYYRFRSHVGWMFTIVPSVLLVFVYRANAVEANKEAYSLTPAVMCAVHMFLVWMMYAYTALALRENVLKLNGSDIRPWWIHHHYWSIVSTILLLTLPVDSRAVNAFLAKLLFWLSCQGLVILLQNHYQRRRLYTRIALGKSNVMDVVGGESAGGMGQLYLLYPFLFGLQFLQFSIGAEILLANYKSILDFTGYLDMEPHEADLRGSRGVFYCGAMFALMAMCNFKHTVLTIIQKRRVAKQRRHERRTA</sequence>
<keyword evidence="4 6" id="KW-1133">Transmembrane helix</keyword>
<feature type="non-terminal residue" evidence="7">
    <location>
        <position position="1"/>
    </location>
</feature>
<evidence type="ECO:0000256" key="5">
    <source>
        <dbReference type="ARBA" id="ARBA00023136"/>
    </source>
</evidence>
<dbReference type="EMBL" id="GBEZ01013300">
    <property type="protein sequence ID" value="JAC72675.1"/>
    <property type="molecule type" value="Transcribed_RNA"/>
</dbReference>
<dbReference type="InterPro" id="IPR012926">
    <property type="entry name" value="TMEM120A/B"/>
</dbReference>
<dbReference type="PANTHER" id="PTHR21433">
    <property type="entry name" value="TRANSMEMBRANE PROTEIN INDUCED BY TUMOR NECROSIS FACTOR ALPHA"/>
    <property type="match status" value="1"/>
</dbReference>
<feature type="transmembrane region" description="Helical" evidence="6">
    <location>
        <begin position="345"/>
        <end position="369"/>
    </location>
</feature>
<comment type="subcellular location">
    <subcellularLocation>
        <location evidence="1">Membrane</location>
        <topology evidence="1">Multi-pass membrane protein</topology>
    </subcellularLocation>
</comment>
<dbReference type="PANTHER" id="PTHR21433:SF0">
    <property type="entry name" value="TRANSMEMBRANE PROTEIN 120 HOMOLOG"/>
    <property type="match status" value="1"/>
</dbReference>
<accession>A0A061RPU2</accession>
<feature type="transmembrane region" description="Helical" evidence="6">
    <location>
        <begin position="239"/>
        <end position="260"/>
    </location>
</feature>
<feature type="transmembrane region" description="Helical" evidence="6">
    <location>
        <begin position="176"/>
        <end position="195"/>
    </location>
</feature>
<name>A0A061RPU2_9CHLO</name>
<gene>
    <name evidence="7" type="ORF">TSPGSL018_30763</name>
</gene>